<feature type="transmembrane region" description="Helical" evidence="1">
    <location>
        <begin position="21"/>
        <end position="47"/>
    </location>
</feature>
<dbReference type="PATRIC" id="fig|1395513.3.peg.508"/>
<evidence type="ECO:0000313" key="2">
    <source>
        <dbReference type="EMBL" id="EST13627.1"/>
    </source>
</evidence>
<dbReference type="GO" id="GO:0016020">
    <property type="term" value="C:membrane"/>
    <property type="evidence" value="ECO:0007669"/>
    <property type="project" value="InterPro"/>
</dbReference>
<reference evidence="2 3" key="1">
    <citation type="journal article" date="2013" name="Genome Announc.">
        <title>Genome Sequence of Sporolactobacillus laevolacticus DSM442, an Efficient Polymer-Grade D-Lactate Producer from Agricultural Waste Cottonseed as a Nitrogen Source.</title>
        <authorList>
            <person name="Wang H."/>
            <person name="Wang L."/>
            <person name="Ju J."/>
            <person name="Yu B."/>
            <person name="Ma Y."/>
        </authorList>
    </citation>
    <scope>NUCLEOTIDE SEQUENCE [LARGE SCALE GENOMIC DNA]</scope>
    <source>
        <strain evidence="2 3">DSM 442</strain>
    </source>
</reference>
<protein>
    <submittedName>
        <fullName evidence="2">Ecs exoprotein ABC transporter permease</fullName>
    </submittedName>
</protein>
<keyword evidence="1" id="KW-0812">Transmembrane</keyword>
<keyword evidence="1" id="KW-0472">Membrane</keyword>
<feature type="transmembrane region" description="Helical" evidence="1">
    <location>
        <begin position="133"/>
        <end position="153"/>
    </location>
</feature>
<accession>V6J1A7</accession>
<feature type="transmembrane region" description="Helical" evidence="1">
    <location>
        <begin position="307"/>
        <end position="327"/>
    </location>
</feature>
<dbReference type="InterPro" id="IPR010288">
    <property type="entry name" value="EcsB_ABC"/>
</dbReference>
<proteinExistence type="predicted"/>
<feature type="transmembrane region" description="Helical" evidence="1">
    <location>
        <begin position="165"/>
        <end position="182"/>
    </location>
</feature>
<dbReference type="AlphaFoldDB" id="V6J1A7"/>
<dbReference type="STRING" id="1395513.P343_02505"/>
<dbReference type="RefSeq" id="WP_023508810.1">
    <property type="nucleotide sequence ID" value="NZ_AWTC01000001.1"/>
</dbReference>
<comment type="caution">
    <text evidence="2">The sequence shown here is derived from an EMBL/GenBank/DDBJ whole genome shotgun (WGS) entry which is preliminary data.</text>
</comment>
<keyword evidence="3" id="KW-1185">Reference proteome</keyword>
<evidence type="ECO:0000313" key="3">
    <source>
        <dbReference type="Proteomes" id="UP000018296"/>
    </source>
</evidence>
<dbReference type="eggNOG" id="COG4473">
    <property type="taxonomic scope" value="Bacteria"/>
</dbReference>
<gene>
    <name evidence="2" type="ORF">P343_02505</name>
</gene>
<name>V6J1A7_9BACL</name>
<dbReference type="EMBL" id="AWTC01000001">
    <property type="protein sequence ID" value="EST13627.1"/>
    <property type="molecule type" value="Genomic_DNA"/>
</dbReference>
<dbReference type="OrthoDB" id="2447941at2"/>
<sequence>MVELKHLWQKRYRDNFQMQLRYWNLIGRNSGLMFFVYAMILIGGFYYKKWLDLLPAHFPGTLIVSLILTIVCVHAPIRTFIQRADLVFLLPVEAELDDYFRKSCLYSFLVQSVTLMMVWVISAPLYFQSTGQGSSAFFVGVVILLGAKGWNIACSWREQFIDDIVPLYLLRICLSFLFLYFALCHQSWFVLSICITVMLLAGFFLFHRQAAGALLRWQHLLESDTRQAMQFLRFANLFTDVPRLRRRTRPRSIISRMFPVRRFEEREVFKQIFIKTFVRSDDYLGMYVRLSVIGALLGYFLNMGYASVFIVISVIYLTGLQLLPIWSHPFPHALADLYPVPEQFKDEPFVRMVMTLLVAQSVLLSGAAALGARSFVGFILFLCSGIIISVFFSTVYTKRRIRLIK</sequence>
<feature type="transmembrane region" description="Helical" evidence="1">
    <location>
        <begin position="188"/>
        <end position="206"/>
    </location>
</feature>
<dbReference type="Pfam" id="PF05975">
    <property type="entry name" value="EcsB"/>
    <property type="match status" value="1"/>
</dbReference>
<dbReference type="Proteomes" id="UP000018296">
    <property type="component" value="Unassembled WGS sequence"/>
</dbReference>
<feature type="transmembrane region" description="Helical" evidence="1">
    <location>
        <begin position="53"/>
        <end position="73"/>
    </location>
</feature>
<evidence type="ECO:0000256" key="1">
    <source>
        <dbReference type="SAM" id="Phobius"/>
    </source>
</evidence>
<organism evidence="2 3">
    <name type="scientific">Sporolactobacillus laevolacticus DSM 442</name>
    <dbReference type="NCBI Taxonomy" id="1395513"/>
    <lineage>
        <taxon>Bacteria</taxon>
        <taxon>Bacillati</taxon>
        <taxon>Bacillota</taxon>
        <taxon>Bacilli</taxon>
        <taxon>Bacillales</taxon>
        <taxon>Sporolactobacillaceae</taxon>
        <taxon>Sporolactobacillus</taxon>
    </lineage>
</organism>
<keyword evidence="1" id="KW-1133">Transmembrane helix</keyword>
<feature type="transmembrane region" description="Helical" evidence="1">
    <location>
        <begin position="105"/>
        <end position="127"/>
    </location>
</feature>
<dbReference type="PIRSF" id="PIRSF037259">
    <property type="entry name" value="EcsB_ABC"/>
    <property type="match status" value="1"/>
</dbReference>
<feature type="transmembrane region" description="Helical" evidence="1">
    <location>
        <begin position="375"/>
        <end position="396"/>
    </location>
</feature>